<accession>A0A0U5JE89</accession>
<dbReference type="GO" id="GO:0008839">
    <property type="term" value="F:4-hydroxy-tetrahydrodipicolinate reductase"/>
    <property type="evidence" value="ECO:0007669"/>
    <property type="project" value="UniProtKB-EC"/>
</dbReference>
<dbReference type="Gene3D" id="3.40.50.720">
    <property type="entry name" value="NAD(P)-binding Rossmann-like Domain"/>
    <property type="match status" value="1"/>
</dbReference>
<feature type="domain" description="Dihydrodipicolinate reductase C-terminal" evidence="14">
    <location>
        <begin position="107"/>
        <end position="225"/>
    </location>
</feature>
<name>A0A0U5JE89_9BACT</name>
<keyword evidence="4 12" id="KW-0220">Diaminopimelate biosynthesis</keyword>
<feature type="binding site" evidence="12">
    <location>
        <position position="137"/>
    </location>
    <ligand>
        <name>(S)-2,3,4,5-tetrahydrodipicolinate</name>
        <dbReference type="ChEBI" id="CHEBI:16845"/>
    </ligand>
</feature>
<dbReference type="HAMAP" id="MF_00102">
    <property type="entry name" value="DapB"/>
    <property type="match status" value="1"/>
</dbReference>
<organism evidence="15 16">
    <name type="scientific">Candidatus Protochlamydia naegleriophila</name>
    <dbReference type="NCBI Taxonomy" id="389348"/>
    <lineage>
        <taxon>Bacteria</taxon>
        <taxon>Pseudomonadati</taxon>
        <taxon>Chlamydiota</taxon>
        <taxon>Chlamydiia</taxon>
        <taxon>Parachlamydiales</taxon>
        <taxon>Parachlamydiaceae</taxon>
        <taxon>Candidatus Protochlamydia</taxon>
    </lineage>
</organism>
<keyword evidence="16" id="KW-1185">Reference proteome</keyword>
<dbReference type="Pfam" id="PF01113">
    <property type="entry name" value="DapB_N"/>
    <property type="match status" value="1"/>
</dbReference>
<dbReference type="GO" id="GO:0009089">
    <property type="term" value="P:lysine biosynthetic process via diaminopimelate"/>
    <property type="evidence" value="ECO:0007669"/>
    <property type="project" value="UniProtKB-UniRule"/>
</dbReference>
<dbReference type="InterPro" id="IPR000846">
    <property type="entry name" value="DapB_N"/>
</dbReference>
<evidence type="ECO:0000256" key="11">
    <source>
        <dbReference type="ARBA" id="ARBA00049396"/>
    </source>
</evidence>
<dbReference type="PANTHER" id="PTHR20836">
    <property type="entry name" value="DIHYDRODIPICOLINATE REDUCTASE"/>
    <property type="match status" value="1"/>
</dbReference>
<evidence type="ECO:0000256" key="2">
    <source>
        <dbReference type="ARBA" id="ARBA00022605"/>
    </source>
</evidence>
<dbReference type="InParanoid" id="A0A0U5JE89"/>
<sequence length="233" mass="25671">MKIALIGYGKMGQLIAQLAPHRGHEIVAAISPSSKKINEQLSQLQEADIWIDFSHPDAVLDHLRKSIALKKPLVIGTTGWDDQLQLAKELVASSSIACLYAPNFSIGVHLFKKIVSYAAQLIAPFTEYDLSGIEYHHKHKLDAPSGTAKALTSSIMQHLPHLADFQFSSVRCGYIPGTHTLCLDSPVDTITLTHQARSREGFAYGALTAAEWLKNRKGFFTLDDLIPISLKQE</sequence>
<dbReference type="EC" id="1.17.1.8" evidence="9 12"/>
<comment type="catalytic activity">
    <reaction evidence="10 12">
        <text>(S)-2,3,4,5-tetrahydrodipicolinate + NADP(+) + H2O = (2S,4S)-4-hydroxy-2,3,4,5-tetrahydrodipicolinate + NADPH + H(+)</text>
        <dbReference type="Rhea" id="RHEA:35331"/>
        <dbReference type="ChEBI" id="CHEBI:15377"/>
        <dbReference type="ChEBI" id="CHEBI:15378"/>
        <dbReference type="ChEBI" id="CHEBI:16845"/>
        <dbReference type="ChEBI" id="CHEBI:57783"/>
        <dbReference type="ChEBI" id="CHEBI:58349"/>
        <dbReference type="ChEBI" id="CHEBI:67139"/>
        <dbReference type="EC" id="1.17.1.8"/>
    </reaction>
</comment>
<dbReference type="GO" id="GO:0016726">
    <property type="term" value="F:oxidoreductase activity, acting on CH or CH2 groups, NAD or NADP as acceptor"/>
    <property type="evidence" value="ECO:0007669"/>
    <property type="project" value="UniProtKB-UniRule"/>
</dbReference>
<comment type="subcellular location">
    <subcellularLocation>
        <location evidence="12">Cytoplasm</location>
    </subcellularLocation>
</comment>
<evidence type="ECO:0000259" key="14">
    <source>
        <dbReference type="Pfam" id="PF05173"/>
    </source>
</evidence>
<keyword evidence="5 12" id="KW-0560">Oxidoreductase</keyword>
<dbReference type="CDD" id="cd02274">
    <property type="entry name" value="DHDPR_N"/>
    <property type="match status" value="1"/>
</dbReference>
<feature type="binding site" evidence="12">
    <location>
        <begin position="146"/>
        <end position="147"/>
    </location>
    <ligand>
        <name>(S)-2,3,4,5-tetrahydrodipicolinate</name>
        <dbReference type="ChEBI" id="CHEBI:16845"/>
    </ligand>
</feature>
<feature type="active site" description="Proton donor" evidence="12">
    <location>
        <position position="140"/>
    </location>
</feature>
<dbReference type="SUPFAM" id="SSF51735">
    <property type="entry name" value="NAD(P)-binding Rossmann-fold domains"/>
    <property type="match status" value="1"/>
</dbReference>
<evidence type="ECO:0000256" key="8">
    <source>
        <dbReference type="ARBA" id="ARBA00037922"/>
    </source>
</evidence>
<dbReference type="EMBL" id="LN879502">
    <property type="protein sequence ID" value="CUI17108.1"/>
    <property type="molecule type" value="Genomic_DNA"/>
</dbReference>
<dbReference type="RefSeq" id="WP_059061255.1">
    <property type="nucleotide sequence ID" value="NZ_LN879502.1"/>
</dbReference>
<dbReference type="InterPro" id="IPR022663">
    <property type="entry name" value="DapB_C"/>
</dbReference>
<feature type="binding site" evidence="12">
    <location>
        <begin position="76"/>
        <end position="78"/>
    </location>
    <ligand>
        <name>NAD(+)</name>
        <dbReference type="ChEBI" id="CHEBI:57540"/>
    </ligand>
</feature>
<evidence type="ECO:0000259" key="13">
    <source>
        <dbReference type="Pfam" id="PF01113"/>
    </source>
</evidence>
<dbReference type="FunCoup" id="A0A0U5JE89">
    <property type="interactions" value="385"/>
</dbReference>
<feature type="binding site" evidence="12">
    <location>
        <begin position="101"/>
        <end position="104"/>
    </location>
    <ligand>
        <name>NAD(+)</name>
        <dbReference type="ChEBI" id="CHEBI:57540"/>
    </ligand>
</feature>
<keyword evidence="3 12" id="KW-0521">NADP</keyword>
<evidence type="ECO:0000256" key="3">
    <source>
        <dbReference type="ARBA" id="ARBA00022857"/>
    </source>
</evidence>
<keyword evidence="12" id="KW-0963">Cytoplasm</keyword>
<reference evidence="16" key="1">
    <citation type="submission" date="2015-09" db="EMBL/GenBank/DDBJ databases">
        <authorList>
            <person name="Bertelli C."/>
        </authorList>
    </citation>
    <scope>NUCLEOTIDE SEQUENCE [LARGE SCALE GENOMIC DNA]</scope>
    <source>
        <strain evidence="16">KNic</strain>
    </source>
</reference>
<dbReference type="InterPro" id="IPR023940">
    <property type="entry name" value="DHDPR_bac"/>
</dbReference>
<evidence type="ECO:0000256" key="10">
    <source>
        <dbReference type="ARBA" id="ARBA00049080"/>
    </source>
</evidence>
<dbReference type="PATRIC" id="fig|389348.3.peg.1681"/>
<keyword evidence="7 12" id="KW-0457">Lysine biosynthesis</keyword>
<dbReference type="STRING" id="389348.PNK_1498"/>
<evidence type="ECO:0000313" key="15">
    <source>
        <dbReference type="EMBL" id="CUI17108.1"/>
    </source>
</evidence>
<evidence type="ECO:0000256" key="12">
    <source>
        <dbReference type="HAMAP-Rule" id="MF_00102"/>
    </source>
</evidence>
<dbReference type="KEGG" id="pnl:PNK_1498"/>
<evidence type="ECO:0000256" key="5">
    <source>
        <dbReference type="ARBA" id="ARBA00023002"/>
    </source>
</evidence>
<proteinExistence type="inferred from homology"/>
<dbReference type="GO" id="GO:0051287">
    <property type="term" value="F:NAD binding"/>
    <property type="evidence" value="ECO:0007669"/>
    <property type="project" value="UniProtKB-UniRule"/>
</dbReference>
<protein>
    <recommendedName>
        <fullName evidence="9 12">4-hydroxy-tetrahydrodipicolinate reductase</fullName>
        <shortName evidence="12">HTPA reductase</shortName>
        <ecNumber evidence="9 12">1.17.1.8</ecNumber>
    </recommendedName>
</protein>
<dbReference type="GO" id="GO:0050661">
    <property type="term" value="F:NADP binding"/>
    <property type="evidence" value="ECO:0007669"/>
    <property type="project" value="UniProtKB-UniRule"/>
</dbReference>
<evidence type="ECO:0000256" key="7">
    <source>
        <dbReference type="ARBA" id="ARBA00023154"/>
    </source>
</evidence>
<dbReference type="Gene3D" id="3.30.360.10">
    <property type="entry name" value="Dihydrodipicolinate Reductase, domain 2"/>
    <property type="match status" value="1"/>
</dbReference>
<feature type="domain" description="Dihydrodipicolinate reductase N-terminal" evidence="13">
    <location>
        <begin position="1"/>
        <end position="104"/>
    </location>
</feature>
<dbReference type="InterPro" id="IPR036291">
    <property type="entry name" value="NAD(P)-bd_dom_sf"/>
</dbReference>
<evidence type="ECO:0000256" key="4">
    <source>
        <dbReference type="ARBA" id="ARBA00022915"/>
    </source>
</evidence>
<evidence type="ECO:0000256" key="6">
    <source>
        <dbReference type="ARBA" id="ARBA00023027"/>
    </source>
</evidence>
<dbReference type="AlphaFoldDB" id="A0A0U5JE89"/>
<dbReference type="Proteomes" id="UP000069902">
    <property type="component" value="Chromosome cPNK"/>
</dbReference>
<dbReference type="GO" id="GO:0005829">
    <property type="term" value="C:cytosol"/>
    <property type="evidence" value="ECO:0007669"/>
    <property type="project" value="TreeGrafter"/>
</dbReference>
<dbReference type="GO" id="GO:0019877">
    <property type="term" value="P:diaminopimelate biosynthetic process"/>
    <property type="evidence" value="ECO:0007669"/>
    <property type="project" value="UniProtKB-UniRule"/>
</dbReference>
<feature type="active site" description="Proton donor/acceptor" evidence="12">
    <location>
        <position position="136"/>
    </location>
</feature>
<dbReference type="PANTHER" id="PTHR20836:SF0">
    <property type="entry name" value="4-HYDROXY-TETRAHYDRODIPICOLINATE REDUCTASE 1, CHLOROPLASTIC-RELATED"/>
    <property type="match status" value="1"/>
</dbReference>
<comment type="function">
    <text evidence="12">Catalyzes the conversion of 4-hydroxy-tetrahydrodipicolinate (HTPA) to tetrahydrodipicolinate.</text>
</comment>
<dbReference type="Pfam" id="PF05173">
    <property type="entry name" value="DapB_C"/>
    <property type="match status" value="1"/>
</dbReference>
<evidence type="ECO:0000256" key="1">
    <source>
        <dbReference type="ARBA" id="ARBA00006642"/>
    </source>
</evidence>
<comment type="caution">
    <text evidence="12">Lacks conserved residue(s) required for the propagation of feature annotation.</text>
</comment>
<comment type="similarity">
    <text evidence="1 12">Belongs to the DapB family.</text>
</comment>
<keyword evidence="2 12" id="KW-0028">Amino-acid biosynthesis</keyword>
<dbReference type="SUPFAM" id="SSF55347">
    <property type="entry name" value="Glyceraldehyde-3-phosphate dehydrogenase-like, C-terminal domain"/>
    <property type="match status" value="1"/>
</dbReference>
<evidence type="ECO:0000256" key="9">
    <source>
        <dbReference type="ARBA" id="ARBA00038983"/>
    </source>
</evidence>
<dbReference type="PIRSF" id="PIRSF000161">
    <property type="entry name" value="DHPR"/>
    <property type="match status" value="1"/>
</dbReference>
<gene>
    <name evidence="12 15" type="primary">dapB</name>
    <name evidence="15" type="ORF">PNK_1498</name>
</gene>
<comment type="subunit">
    <text evidence="12">Homotetramer.</text>
</comment>
<keyword evidence="6 12" id="KW-0520">NAD</keyword>
<evidence type="ECO:0000313" key="16">
    <source>
        <dbReference type="Proteomes" id="UP000069902"/>
    </source>
</evidence>
<comment type="pathway">
    <text evidence="8 12">Amino-acid biosynthesis; L-lysine biosynthesis via DAP pathway; (S)-tetrahydrodipicolinate from L-aspartate: step 4/4.</text>
</comment>
<dbReference type="UniPathway" id="UPA00034">
    <property type="reaction ID" value="UER00018"/>
</dbReference>
<comment type="catalytic activity">
    <reaction evidence="11 12">
        <text>(S)-2,3,4,5-tetrahydrodipicolinate + NAD(+) + H2O = (2S,4S)-4-hydroxy-2,3,4,5-tetrahydrodipicolinate + NADH + H(+)</text>
        <dbReference type="Rhea" id="RHEA:35323"/>
        <dbReference type="ChEBI" id="CHEBI:15377"/>
        <dbReference type="ChEBI" id="CHEBI:15378"/>
        <dbReference type="ChEBI" id="CHEBI:16845"/>
        <dbReference type="ChEBI" id="CHEBI:57540"/>
        <dbReference type="ChEBI" id="CHEBI:57945"/>
        <dbReference type="ChEBI" id="CHEBI:67139"/>
        <dbReference type="EC" id="1.17.1.8"/>
    </reaction>
</comment>
<comment type="caution">
    <text evidence="12">Was originally thought to be a dihydrodipicolinate reductase (DHDPR), catalyzing the conversion of dihydrodipicolinate to tetrahydrodipicolinate. However, it was shown in E.coli that the substrate of the enzymatic reaction is not dihydrodipicolinate (DHDP) but in fact (2S,4S)-4-hydroxy-2,3,4,5-tetrahydrodipicolinic acid (HTPA), the product released by the DapA-catalyzed reaction.</text>
</comment>